<dbReference type="EMBL" id="FONY01000010">
    <property type="protein sequence ID" value="SFE92655.1"/>
    <property type="molecule type" value="Genomic_DNA"/>
</dbReference>
<evidence type="ECO:0000313" key="5">
    <source>
        <dbReference type="EMBL" id="SFE92655.1"/>
    </source>
</evidence>
<dbReference type="InterPro" id="IPR051531">
    <property type="entry name" value="N-acetyltransferase"/>
</dbReference>
<evidence type="ECO:0000256" key="1">
    <source>
        <dbReference type="ARBA" id="ARBA00022679"/>
    </source>
</evidence>
<dbReference type="PANTHER" id="PTHR43792">
    <property type="entry name" value="GNAT FAMILY, PUTATIVE (AFU_ORTHOLOGUE AFUA_3G00765)-RELATED-RELATED"/>
    <property type="match status" value="1"/>
</dbReference>
<dbReference type="InterPro" id="IPR000182">
    <property type="entry name" value="GNAT_dom"/>
</dbReference>
<keyword evidence="1 5" id="KW-0808">Transferase</keyword>
<evidence type="ECO:0000256" key="2">
    <source>
        <dbReference type="ARBA" id="ARBA00023315"/>
    </source>
</evidence>
<evidence type="ECO:0000313" key="6">
    <source>
        <dbReference type="Proteomes" id="UP000199513"/>
    </source>
</evidence>
<evidence type="ECO:0000256" key="3">
    <source>
        <dbReference type="ARBA" id="ARBA00038502"/>
    </source>
</evidence>
<sequence>MCGLVLQQDIFRKSAEIGYWIGEPFWGKGIATEAVRLLCQMGFEKLGLVRIYAGVFPINVASMRVLEKAGFQFESIAKKALIKREVIYDDYIYRMTIEEWESSKKKV</sequence>
<dbReference type="InterPro" id="IPR016181">
    <property type="entry name" value="Acyl_CoA_acyltransferase"/>
</dbReference>
<dbReference type="Gene3D" id="3.40.630.30">
    <property type="match status" value="1"/>
</dbReference>
<keyword evidence="6" id="KW-1185">Reference proteome</keyword>
<dbReference type="PROSITE" id="PS51186">
    <property type="entry name" value="GNAT"/>
    <property type="match status" value="1"/>
</dbReference>
<protein>
    <submittedName>
        <fullName evidence="5">Acetyltransferase (GNAT) domain-containing protein</fullName>
    </submittedName>
</protein>
<accession>A0A1I2EIH0</accession>
<comment type="similarity">
    <text evidence="3">Belongs to the acetyltransferase family. RimJ subfamily.</text>
</comment>
<reference evidence="5 6" key="1">
    <citation type="submission" date="2016-10" db="EMBL/GenBank/DDBJ databases">
        <authorList>
            <person name="de Groot N.N."/>
        </authorList>
    </citation>
    <scope>NUCLEOTIDE SEQUENCE [LARGE SCALE GENOMIC DNA]</scope>
    <source>
        <strain>GEY</strain>
        <strain evidence="6">DSM 9560</strain>
    </source>
</reference>
<feature type="domain" description="N-acetyltransferase" evidence="4">
    <location>
        <begin position="1"/>
        <end position="98"/>
    </location>
</feature>
<dbReference type="GO" id="GO:0016747">
    <property type="term" value="F:acyltransferase activity, transferring groups other than amino-acyl groups"/>
    <property type="evidence" value="ECO:0007669"/>
    <property type="project" value="InterPro"/>
</dbReference>
<organism evidence="5 6">
    <name type="scientific">Thermoflexibacter ruber</name>
    <dbReference type="NCBI Taxonomy" id="1003"/>
    <lineage>
        <taxon>Bacteria</taxon>
        <taxon>Pseudomonadati</taxon>
        <taxon>Bacteroidota</taxon>
        <taxon>Cytophagia</taxon>
        <taxon>Cytophagales</taxon>
        <taxon>Thermoflexibacteraceae</taxon>
        <taxon>Thermoflexibacter</taxon>
    </lineage>
</organism>
<dbReference type="Proteomes" id="UP000199513">
    <property type="component" value="Unassembled WGS sequence"/>
</dbReference>
<proteinExistence type="inferred from homology"/>
<evidence type="ECO:0000259" key="4">
    <source>
        <dbReference type="PROSITE" id="PS51186"/>
    </source>
</evidence>
<keyword evidence="2" id="KW-0012">Acyltransferase</keyword>
<dbReference type="AlphaFoldDB" id="A0A1I2EIH0"/>
<dbReference type="PANTHER" id="PTHR43792:SF8">
    <property type="entry name" value="[RIBOSOMAL PROTEIN US5]-ALANINE N-ACETYLTRANSFERASE"/>
    <property type="match status" value="1"/>
</dbReference>
<gene>
    <name evidence="5" type="ORF">SAMN04488541_101039</name>
</gene>
<name>A0A1I2EIH0_9BACT</name>
<dbReference type="Pfam" id="PF13302">
    <property type="entry name" value="Acetyltransf_3"/>
    <property type="match status" value="1"/>
</dbReference>
<dbReference type="SUPFAM" id="SSF55729">
    <property type="entry name" value="Acyl-CoA N-acyltransferases (Nat)"/>
    <property type="match status" value="1"/>
</dbReference>
<dbReference type="STRING" id="1003.SAMN04488541_101039"/>